<feature type="binding site" evidence="3">
    <location>
        <position position="107"/>
    </location>
    <ligand>
        <name>Mg(2+)</name>
        <dbReference type="ChEBI" id="CHEBI:18420"/>
    </ligand>
</feature>
<dbReference type="EC" id="3.1.3.1" evidence="1"/>
<protein>
    <recommendedName>
        <fullName evidence="1">alkaline phosphatase</fullName>
        <ecNumber evidence="1">3.1.3.1</ecNumber>
    </recommendedName>
</protein>
<evidence type="ECO:0000256" key="2">
    <source>
        <dbReference type="PIRSR" id="PIRSR601952-1"/>
    </source>
</evidence>
<name>T1HAN7_RHOPR</name>
<dbReference type="STRING" id="13249.T1HAN7"/>
<dbReference type="Proteomes" id="UP000015103">
    <property type="component" value="Unassembled WGS sequence"/>
</dbReference>
<dbReference type="Pfam" id="PF00245">
    <property type="entry name" value="Alk_phosphatase"/>
    <property type="match status" value="2"/>
</dbReference>
<dbReference type="InterPro" id="IPR017850">
    <property type="entry name" value="Alkaline_phosphatase_core_sf"/>
</dbReference>
<accession>T1HAN7</accession>
<keyword evidence="3" id="KW-0479">Metal-binding</keyword>
<dbReference type="EnsemblMetazoa" id="RPRC001092-RA">
    <property type="protein sequence ID" value="RPRC001092-PA"/>
    <property type="gene ID" value="RPRC001092"/>
</dbReference>
<evidence type="ECO:0000256" key="3">
    <source>
        <dbReference type="PIRSR" id="PIRSR601952-2"/>
    </source>
</evidence>
<dbReference type="VEuPathDB" id="VectorBase:RPRC001092"/>
<reference evidence="4" key="1">
    <citation type="submission" date="2015-05" db="UniProtKB">
        <authorList>
            <consortium name="EnsemblMetazoa"/>
        </authorList>
    </citation>
    <scope>IDENTIFICATION</scope>
</reference>
<dbReference type="GO" id="GO:0004035">
    <property type="term" value="F:alkaline phosphatase activity"/>
    <property type="evidence" value="ECO:0007669"/>
    <property type="project" value="UniProtKB-EC"/>
</dbReference>
<evidence type="ECO:0000256" key="1">
    <source>
        <dbReference type="ARBA" id="ARBA00012647"/>
    </source>
</evidence>
<dbReference type="Gene3D" id="3.40.720.10">
    <property type="entry name" value="Alkaline Phosphatase, subunit A"/>
    <property type="match status" value="1"/>
</dbReference>
<dbReference type="InterPro" id="IPR001952">
    <property type="entry name" value="Alkaline_phosphatase"/>
</dbReference>
<dbReference type="PANTHER" id="PTHR11596">
    <property type="entry name" value="ALKALINE PHOSPHATASE"/>
    <property type="match status" value="1"/>
</dbReference>
<feature type="binding site" evidence="3">
    <location>
        <position position="109"/>
    </location>
    <ligand>
        <name>Mg(2+)</name>
        <dbReference type="ChEBI" id="CHEBI:18420"/>
    </ligand>
</feature>
<feature type="active site" description="Phosphoserine intermediate" evidence="2">
    <location>
        <position position="19"/>
    </location>
</feature>
<evidence type="ECO:0000313" key="4">
    <source>
        <dbReference type="EnsemblMetazoa" id="RPRC001092-PA"/>
    </source>
</evidence>
<dbReference type="GO" id="GO:0046872">
    <property type="term" value="F:metal ion binding"/>
    <property type="evidence" value="ECO:0007669"/>
    <property type="project" value="UniProtKB-KW"/>
</dbReference>
<evidence type="ECO:0000313" key="5">
    <source>
        <dbReference type="Proteomes" id="UP000015103"/>
    </source>
</evidence>
<dbReference type="OMA" id="HEGMANI"/>
<dbReference type="SUPFAM" id="SSF53649">
    <property type="entry name" value="Alkaline phosphatase-like"/>
    <property type="match status" value="1"/>
</dbReference>
<keyword evidence="5" id="KW-1185">Reference proteome</keyword>
<dbReference type="eggNOG" id="KOG4126">
    <property type="taxonomic scope" value="Eukaryota"/>
</dbReference>
<dbReference type="HOGENOM" id="CLU_1688907_0_0_1"/>
<dbReference type="PANTHER" id="PTHR11596:SF91">
    <property type="entry name" value="ALKALINE PHOSPHATASE-RELATED"/>
    <property type="match status" value="1"/>
</dbReference>
<dbReference type="AlphaFoldDB" id="T1HAN7"/>
<dbReference type="InParanoid" id="T1HAN7"/>
<proteinExistence type="predicted"/>
<sequence>MSGEFVTLTYNLDAQIGESSACATALLCGVKANFETVGLDINGKFSNCASSFKARVDSLIDWAQHEGMANIIRTQILGHFFEDKNFKLRHFFKGKATGLVTNTRVTHATPAAAYAHSASRYWEDDAKIPPLSRRSCKDIARQLVEDEPGRNINVST</sequence>
<organism evidence="4 5">
    <name type="scientific">Rhodnius prolixus</name>
    <name type="common">Triatomid bug</name>
    <dbReference type="NCBI Taxonomy" id="13249"/>
    <lineage>
        <taxon>Eukaryota</taxon>
        <taxon>Metazoa</taxon>
        <taxon>Ecdysozoa</taxon>
        <taxon>Arthropoda</taxon>
        <taxon>Hexapoda</taxon>
        <taxon>Insecta</taxon>
        <taxon>Pterygota</taxon>
        <taxon>Neoptera</taxon>
        <taxon>Paraneoptera</taxon>
        <taxon>Hemiptera</taxon>
        <taxon>Heteroptera</taxon>
        <taxon>Panheteroptera</taxon>
        <taxon>Cimicomorpha</taxon>
        <taxon>Reduviidae</taxon>
        <taxon>Triatominae</taxon>
        <taxon>Rhodnius</taxon>
    </lineage>
</organism>
<keyword evidence="3" id="KW-0460">Magnesium</keyword>
<dbReference type="EMBL" id="ACPB03021261">
    <property type="status" value="NOT_ANNOTATED_CDS"/>
    <property type="molecule type" value="Genomic_DNA"/>
</dbReference>
<comment type="cofactor">
    <cofactor evidence="3">
        <name>Mg(2+)</name>
        <dbReference type="ChEBI" id="CHEBI:18420"/>
    </cofactor>
    <text evidence="3">Binds 1 Mg(2+) ion.</text>
</comment>